<dbReference type="KEGG" id="thel:IG193_07090"/>
<dbReference type="Proteomes" id="UP000594121">
    <property type="component" value="Chromosome"/>
</dbReference>
<sequence length="136" mass="16027">MSEFIKLFANNLTNWVEAQKTFLDSAKSIEQELEGADRLELILATRAAFAHMIKTIEAFDKWLQDPFIIGHMPREMLVDIQHNVWDILKKLLELDIKHTSEFRDMLLKLAESGKLNPILFAPREETRREDRFHISY</sequence>
<keyword evidence="2" id="KW-1185">Reference proteome</keyword>
<dbReference type="AlphaFoldDB" id="A0A7L9FK77"/>
<dbReference type="InterPro" id="IPR014450">
    <property type="entry name" value="UCP008210"/>
</dbReference>
<protein>
    <submittedName>
        <fullName evidence="1">DUF2153 family protein</fullName>
    </submittedName>
</protein>
<gene>
    <name evidence="1" type="ORF">IG193_07090</name>
</gene>
<evidence type="ECO:0000313" key="2">
    <source>
        <dbReference type="Proteomes" id="UP000594121"/>
    </source>
</evidence>
<proteinExistence type="predicted"/>
<reference evidence="1 2" key="1">
    <citation type="submission" date="2020-10" db="EMBL/GenBank/DDBJ databases">
        <title>Thermofilum lucidum 3507LT sp. nov. a novel member of Thermofilaceae family isolated from Chile hot spring, and proposal of description order Thermofilales.</title>
        <authorList>
            <person name="Zayulina K.S."/>
            <person name="Elcheninov A.G."/>
            <person name="Toshchakov S.V."/>
            <person name="Kublanov I.V."/>
        </authorList>
    </citation>
    <scope>NUCLEOTIDE SEQUENCE [LARGE SCALE GENOMIC DNA]</scope>
    <source>
        <strain evidence="1 2">3507LT</strain>
    </source>
</reference>
<organism evidence="1 2">
    <name type="scientific">Infirmifilum lucidum</name>
    <dbReference type="NCBI Taxonomy" id="2776706"/>
    <lineage>
        <taxon>Archaea</taxon>
        <taxon>Thermoproteota</taxon>
        <taxon>Thermoprotei</taxon>
        <taxon>Thermofilales</taxon>
        <taxon>Thermofilaceae</taxon>
        <taxon>Infirmifilum</taxon>
    </lineage>
</organism>
<dbReference type="EMBL" id="CP062310">
    <property type="protein sequence ID" value="QOJ79792.1"/>
    <property type="molecule type" value="Genomic_DNA"/>
</dbReference>
<evidence type="ECO:0000313" key="1">
    <source>
        <dbReference type="EMBL" id="QOJ79792.1"/>
    </source>
</evidence>
<accession>A0A7L9FK77</accession>
<dbReference type="InParanoid" id="A0A7L9FK77"/>
<dbReference type="Pfam" id="PF09921">
    <property type="entry name" value="DUF2153"/>
    <property type="match status" value="1"/>
</dbReference>
<name>A0A7L9FK77_9CREN</name>